<evidence type="ECO:0000313" key="1">
    <source>
        <dbReference type="EMBL" id="KKQ66966.1"/>
    </source>
</evidence>
<comment type="caution">
    <text evidence="1">The sequence shown here is derived from an EMBL/GenBank/DDBJ whole genome shotgun (WGS) entry which is preliminary data.</text>
</comment>
<proteinExistence type="predicted"/>
<gene>
    <name evidence="1" type="ORF">US86_C0002G0083</name>
</gene>
<sequence length="350" mass="40265">MSSRLEERRESYRNSLHRISDNVGRSFWKGSDVIIRRDILIPPSVANARYGEWFNVPIVVTKENLPPLQGLYRSDLSHFKGSAKSRRAQSGIDLWENPGNYLAHEIARDCYNGRYAQCPINFHEGVGLEMLGSRPREWWYEIGYRELEDIFEQPFETQVPVANRSARPIKLEEGMGLFRFFCPLAPPLYGQQLRSLVGSEITIEGQEGVHWSLGDIEAVILVEPESEQWMPPSKDLLVIPDGVRNYRDLIDVNCEPLPDDLRQGMEEILCIGQTPRFCLSERVEAVLLKAAYPTLNGDFELEDLNSLHINSWLIDAGSDHGIRTETRMRYPRKKQYVSFLFYLNSPNCQS</sequence>
<organism evidence="1 2">
    <name type="scientific">Candidatus Daviesbacteria bacterium GW2011_GWA2_38_24</name>
    <dbReference type="NCBI Taxonomy" id="1618422"/>
    <lineage>
        <taxon>Bacteria</taxon>
        <taxon>Candidatus Daviesiibacteriota</taxon>
    </lineage>
</organism>
<accession>A0A0G0MPV1</accession>
<dbReference type="AlphaFoldDB" id="A0A0G0MPV1"/>
<evidence type="ECO:0008006" key="3">
    <source>
        <dbReference type="Google" id="ProtNLM"/>
    </source>
</evidence>
<reference evidence="1 2" key="1">
    <citation type="journal article" date="2015" name="Nature">
        <title>rRNA introns, odd ribosomes, and small enigmatic genomes across a large radiation of phyla.</title>
        <authorList>
            <person name="Brown C.T."/>
            <person name="Hug L.A."/>
            <person name="Thomas B.C."/>
            <person name="Sharon I."/>
            <person name="Castelle C.J."/>
            <person name="Singh A."/>
            <person name="Wilkins M.J."/>
            <person name="Williams K.H."/>
            <person name="Banfield J.F."/>
        </authorList>
    </citation>
    <scope>NUCLEOTIDE SEQUENCE [LARGE SCALE GENOMIC DNA]</scope>
</reference>
<evidence type="ECO:0000313" key="2">
    <source>
        <dbReference type="Proteomes" id="UP000034235"/>
    </source>
</evidence>
<name>A0A0G0MPV1_9BACT</name>
<dbReference type="Proteomes" id="UP000034235">
    <property type="component" value="Unassembled WGS sequence"/>
</dbReference>
<dbReference type="EMBL" id="LBUP01000002">
    <property type="protein sequence ID" value="KKQ66966.1"/>
    <property type="molecule type" value="Genomic_DNA"/>
</dbReference>
<protein>
    <recommendedName>
        <fullName evidence="3">DUF2169 domain-containing protein</fullName>
    </recommendedName>
</protein>